<dbReference type="GO" id="GO:0003677">
    <property type="term" value="F:DNA binding"/>
    <property type="evidence" value="ECO:0007669"/>
    <property type="project" value="UniProtKB-KW"/>
</dbReference>
<evidence type="ECO:0000259" key="3">
    <source>
        <dbReference type="PROSITE" id="PS50943"/>
    </source>
</evidence>
<dbReference type="Pfam" id="PF01381">
    <property type="entry name" value="HTH_3"/>
    <property type="match status" value="1"/>
</dbReference>
<keyword evidence="5" id="KW-1185">Reference proteome</keyword>
<evidence type="ECO:0000313" key="4">
    <source>
        <dbReference type="EMBL" id="ANI91575.1"/>
    </source>
</evidence>
<dbReference type="RefSeq" id="WP_067472691.1">
    <property type="nucleotide sequence ID" value="NZ_CP015961.1"/>
</dbReference>
<dbReference type="SUPFAM" id="SSF47413">
    <property type="entry name" value="lambda repressor-like DNA-binding domains"/>
    <property type="match status" value="1"/>
</dbReference>
<dbReference type="PROSITE" id="PS50943">
    <property type="entry name" value="HTH_CROC1"/>
    <property type="match status" value="1"/>
</dbReference>
<proteinExistence type="predicted"/>
<dbReference type="InterPro" id="IPR001387">
    <property type="entry name" value="Cro/C1-type_HTH"/>
</dbReference>
<dbReference type="Proteomes" id="UP000186104">
    <property type="component" value="Chromosome"/>
</dbReference>
<dbReference type="SMART" id="SM00530">
    <property type="entry name" value="HTH_XRE"/>
    <property type="match status" value="1"/>
</dbReference>
<evidence type="ECO:0000313" key="5">
    <source>
        <dbReference type="Proteomes" id="UP000186104"/>
    </source>
</evidence>
<dbReference type="STRING" id="499555.BJL86_0774"/>
<name>A0A173LH49_9ACTN</name>
<evidence type="ECO:0000256" key="1">
    <source>
        <dbReference type="ARBA" id="ARBA00023125"/>
    </source>
</evidence>
<reference evidence="4 5" key="1">
    <citation type="submission" date="2016-06" db="EMBL/GenBank/DDBJ databases">
        <title>Complete genome sequence of a saline-alkali tolerant type strain Dietzia timorensis ID05-A0528T.</title>
        <authorList>
            <person name="Wu X."/>
        </authorList>
    </citation>
    <scope>NUCLEOTIDE SEQUENCE [LARGE SCALE GENOMIC DNA]</scope>
    <source>
        <strain evidence="4 5">ID05-A0528</strain>
    </source>
</reference>
<dbReference type="CDD" id="cd00093">
    <property type="entry name" value="HTH_XRE"/>
    <property type="match status" value="1"/>
</dbReference>
<dbReference type="KEGG" id="dtm:BJL86_0774"/>
<accession>A0A173LH49</accession>
<sequence length="80" mass="8410">MAASPEARPGAAASPIRDRRKAGKLTQAELGDAVGASRQTIVAIEKGDYSPSVYLALRIARELGATVEELFPLDDDSPNS</sequence>
<evidence type="ECO:0000256" key="2">
    <source>
        <dbReference type="SAM" id="MobiDB-lite"/>
    </source>
</evidence>
<feature type="domain" description="HTH cro/C1-type" evidence="3">
    <location>
        <begin position="16"/>
        <end position="70"/>
    </location>
</feature>
<dbReference type="PANTHER" id="PTHR46558">
    <property type="entry name" value="TRACRIPTIONAL REGULATORY PROTEIN-RELATED-RELATED"/>
    <property type="match status" value="1"/>
</dbReference>
<gene>
    <name evidence="4" type="ORF">BJL86_0774</name>
</gene>
<dbReference type="PANTHER" id="PTHR46558:SF4">
    <property type="entry name" value="DNA-BIDING PHAGE PROTEIN"/>
    <property type="match status" value="1"/>
</dbReference>
<keyword evidence="1" id="KW-0238">DNA-binding</keyword>
<protein>
    <submittedName>
        <fullName evidence="4">Putative HTH-type transcriptional regulator</fullName>
    </submittedName>
</protein>
<dbReference type="InterPro" id="IPR010982">
    <property type="entry name" value="Lambda_DNA-bd_dom_sf"/>
</dbReference>
<feature type="compositionally biased region" description="Low complexity" evidence="2">
    <location>
        <begin position="1"/>
        <end position="15"/>
    </location>
</feature>
<dbReference type="Gene3D" id="1.10.260.40">
    <property type="entry name" value="lambda repressor-like DNA-binding domains"/>
    <property type="match status" value="1"/>
</dbReference>
<organism evidence="4 5">
    <name type="scientific">Dietzia timorensis</name>
    <dbReference type="NCBI Taxonomy" id="499555"/>
    <lineage>
        <taxon>Bacteria</taxon>
        <taxon>Bacillati</taxon>
        <taxon>Actinomycetota</taxon>
        <taxon>Actinomycetes</taxon>
        <taxon>Mycobacteriales</taxon>
        <taxon>Dietziaceae</taxon>
        <taxon>Dietzia</taxon>
    </lineage>
</organism>
<dbReference type="OrthoDB" id="7428772at2"/>
<dbReference type="AlphaFoldDB" id="A0A173LH49"/>
<dbReference type="EMBL" id="CP015961">
    <property type="protein sequence ID" value="ANI91575.1"/>
    <property type="molecule type" value="Genomic_DNA"/>
</dbReference>
<feature type="region of interest" description="Disordered" evidence="2">
    <location>
        <begin position="1"/>
        <end position="24"/>
    </location>
</feature>